<accession>A0A5N5GI81</accession>
<evidence type="ECO:0000259" key="3">
    <source>
        <dbReference type="Pfam" id="PF10536"/>
    </source>
</evidence>
<feature type="compositionally biased region" description="Low complexity" evidence="2">
    <location>
        <begin position="576"/>
        <end position="586"/>
    </location>
</feature>
<feature type="region of interest" description="Disordered" evidence="2">
    <location>
        <begin position="538"/>
        <end position="717"/>
    </location>
</feature>
<dbReference type="GO" id="GO:0010073">
    <property type="term" value="P:meristem maintenance"/>
    <property type="evidence" value="ECO:0007669"/>
    <property type="project" value="InterPro"/>
</dbReference>
<dbReference type="Pfam" id="PF10536">
    <property type="entry name" value="PMD"/>
    <property type="match status" value="1"/>
</dbReference>
<protein>
    <recommendedName>
        <fullName evidence="3">Aminotransferase-like plant mobile domain-containing protein</fullName>
    </recommendedName>
</protein>
<feature type="compositionally biased region" description="Acidic residues" evidence="2">
    <location>
        <begin position="643"/>
        <end position="652"/>
    </location>
</feature>
<feature type="compositionally biased region" description="Low complexity" evidence="2">
    <location>
        <begin position="596"/>
        <end position="607"/>
    </location>
</feature>
<sequence>MASFIAKLSDEVNKCKDFIDRSTIKTLRFENDMATSHQILGPLFKDAVPSCITDLLKEQCLTPLLQGLDWSKWCLARPQGAWPSTTTAWAAWVDRMRSFFGEEWKALGIYDAILLSTMEITMDKELLMAALTLWCSATNTMILPFGPLGPTVLDISAILGTSPSGLPIDAALSGCPSLLDLKALFDERAVETLSRGDREPSREEVHKLHKNFFNYNTLILHFAGRGEESLRKGEHEVFLFYWYNKFICCTRSNKCLVENMPVAQALASGHSLALSPAILANLFRCLAETTINKIDPHQNGPLWVFQLWLQVYFSTLRPEVPAFQRLAALGPQLASRPAPPHRADEVLKHFFGLDVLSDDEFLVCRRQEYPASIRLPTAAWAEIEDASLRQCWGSFVLARDLPLGCDAHRASCPVPLLASRSLLSRGRLSGSSERECRTMEQEFQDRCKKFRLRPTVPESLGTDTFGDWWDEYTYDFFGASVEDVVNQVFGDRPRPAPSTQPKEPAPGGRASRKVEVVTAVAWAKKLVPTKKTIAIERTIPAKRPHRTAEPEVDAPRPSKRVKKLAKKGDREIHVVPSDTTGTAAPAGSPPSPAAPTSPAVSPTEATADPIGVPAPTSEPVVAPAAGKSAAPVEGPSSPTVILEDVESESEEVPLERRRRPVNSPPVHPPPIVEATARPTPPAADRGKKPMADPEATAESPIHPQDEDLPIPPQEVSSAFSPLGRSKTILFLLMHYTTTSLLFFTKFSFYVQPSWELELDALLQSTTGEAGSSAAPAEPAGAMPEAEVFVKLHEVLSLTASQALRCKGLDSVGECLNDLASGGHLSPEGIFFLIDLLERTRQHFLIFERALQAEDDLKVAKVAQEAGRVELEAIKAKKAKLTEFDRQISDLQRQTSDLRQQRSAAASELEKDFEANKARLTAFAAGARRIQQLQCNKKTRQAEIILSEAKWLELKAALKTFLPSTP</sequence>
<reference evidence="4 5" key="3">
    <citation type="submission" date="2019-11" db="EMBL/GenBank/DDBJ databases">
        <title>A de novo genome assembly of a pear dwarfing rootstock.</title>
        <authorList>
            <person name="Wang F."/>
            <person name="Wang J."/>
            <person name="Li S."/>
            <person name="Zhang Y."/>
            <person name="Fang M."/>
            <person name="Ma L."/>
            <person name="Zhao Y."/>
            <person name="Jiang S."/>
        </authorList>
    </citation>
    <scope>NUCLEOTIDE SEQUENCE [LARGE SCALE GENOMIC DNA]</scope>
    <source>
        <strain evidence="4">S2</strain>
        <tissue evidence="4">Leaf</tissue>
    </source>
</reference>
<reference evidence="4 5" key="1">
    <citation type="submission" date="2019-09" db="EMBL/GenBank/DDBJ databases">
        <authorList>
            <person name="Ou C."/>
        </authorList>
    </citation>
    <scope>NUCLEOTIDE SEQUENCE [LARGE SCALE GENOMIC DNA]</scope>
    <source>
        <strain evidence="4">S2</strain>
        <tissue evidence="4">Leaf</tissue>
    </source>
</reference>
<evidence type="ECO:0000256" key="2">
    <source>
        <dbReference type="SAM" id="MobiDB-lite"/>
    </source>
</evidence>
<evidence type="ECO:0000256" key="1">
    <source>
        <dbReference type="SAM" id="Coils"/>
    </source>
</evidence>
<keyword evidence="1" id="KW-0175">Coiled coil</keyword>
<feature type="compositionally biased region" description="Pro residues" evidence="2">
    <location>
        <begin position="662"/>
        <end position="671"/>
    </location>
</feature>
<organism evidence="4 5">
    <name type="scientific">Pyrus ussuriensis x Pyrus communis</name>
    <dbReference type="NCBI Taxonomy" id="2448454"/>
    <lineage>
        <taxon>Eukaryota</taxon>
        <taxon>Viridiplantae</taxon>
        <taxon>Streptophyta</taxon>
        <taxon>Embryophyta</taxon>
        <taxon>Tracheophyta</taxon>
        <taxon>Spermatophyta</taxon>
        <taxon>Magnoliopsida</taxon>
        <taxon>eudicotyledons</taxon>
        <taxon>Gunneridae</taxon>
        <taxon>Pentapetalae</taxon>
        <taxon>rosids</taxon>
        <taxon>fabids</taxon>
        <taxon>Rosales</taxon>
        <taxon>Rosaceae</taxon>
        <taxon>Amygdaloideae</taxon>
        <taxon>Maleae</taxon>
        <taxon>Pyrus</taxon>
    </lineage>
</organism>
<gene>
    <name evidence="4" type="ORF">D8674_021827</name>
</gene>
<comment type="caution">
    <text evidence="4">The sequence shown here is derived from an EMBL/GenBank/DDBJ whole genome shotgun (WGS) entry which is preliminary data.</text>
</comment>
<dbReference type="InterPro" id="IPR019557">
    <property type="entry name" value="AminoTfrase-like_pln_mobile"/>
</dbReference>
<dbReference type="OrthoDB" id="1258364at2759"/>
<feature type="domain" description="Aminotransferase-like plant mobile" evidence="3">
    <location>
        <begin position="108"/>
        <end position="322"/>
    </location>
</feature>
<dbReference type="EMBL" id="SMOL01000402">
    <property type="protein sequence ID" value="KAB2615239.1"/>
    <property type="molecule type" value="Genomic_DNA"/>
</dbReference>
<dbReference type="Proteomes" id="UP000327157">
    <property type="component" value="Chromosome 3"/>
</dbReference>
<feature type="compositionally biased region" description="Basic and acidic residues" evidence="2">
    <location>
        <begin position="546"/>
        <end position="556"/>
    </location>
</feature>
<feature type="coiled-coil region" evidence="1">
    <location>
        <begin position="873"/>
        <end position="907"/>
    </location>
</feature>
<keyword evidence="5" id="KW-1185">Reference proteome</keyword>
<proteinExistence type="predicted"/>
<dbReference type="PANTHER" id="PTHR46033:SF67">
    <property type="entry name" value="AMINOTRANSFERASE-LIKE, PLANT MOBILE DOMAIN FAMILY PROTEIN"/>
    <property type="match status" value="1"/>
</dbReference>
<dbReference type="InterPro" id="IPR044824">
    <property type="entry name" value="MAIN-like"/>
</dbReference>
<evidence type="ECO:0000313" key="4">
    <source>
        <dbReference type="EMBL" id="KAB2615239.1"/>
    </source>
</evidence>
<name>A0A5N5GI81_9ROSA</name>
<dbReference type="PANTHER" id="PTHR46033">
    <property type="entry name" value="PROTEIN MAIN-LIKE 2"/>
    <property type="match status" value="1"/>
</dbReference>
<dbReference type="AlphaFoldDB" id="A0A5N5GI81"/>
<reference evidence="5" key="2">
    <citation type="submission" date="2019-10" db="EMBL/GenBank/DDBJ databases">
        <title>A de novo genome assembly of a pear dwarfing rootstock.</title>
        <authorList>
            <person name="Wang F."/>
            <person name="Wang J."/>
            <person name="Li S."/>
            <person name="Zhang Y."/>
            <person name="Fang M."/>
            <person name="Ma L."/>
            <person name="Zhao Y."/>
            <person name="Jiang S."/>
        </authorList>
    </citation>
    <scope>NUCLEOTIDE SEQUENCE [LARGE SCALE GENOMIC DNA]</scope>
</reference>
<evidence type="ECO:0000313" key="5">
    <source>
        <dbReference type="Proteomes" id="UP000327157"/>
    </source>
</evidence>
<feature type="region of interest" description="Disordered" evidence="2">
    <location>
        <begin position="489"/>
        <end position="514"/>
    </location>
</feature>